<reference evidence="2 3" key="1">
    <citation type="submission" date="2016-02" db="EMBL/GenBank/DDBJ databases">
        <title>Genome analysis of coral dinoflagellate symbionts highlights evolutionary adaptations to a symbiotic lifestyle.</title>
        <authorList>
            <person name="Aranda M."/>
            <person name="Li Y."/>
            <person name="Liew Y.J."/>
            <person name="Baumgarten S."/>
            <person name="Simakov O."/>
            <person name="Wilson M."/>
            <person name="Piel J."/>
            <person name="Ashoor H."/>
            <person name="Bougouffa S."/>
            <person name="Bajic V.B."/>
            <person name="Ryu T."/>
            <person name="Ravasi T."/>
            <person name="Bayer T."/>
            <person name="Micklem G."/>
            <person name="Kim H."/>
            <person name="Bhak J."/>
            <person name="Lajeunesse T.C."/>
            <person name="Voolstra C.R."/>
        </authorList>
    </citation>
    <scope>NUCLEOTIDE SEQUENCE [LARGE SCALE GENOMIC DNA]</scope>
    <source>
        <strain evidence="2 3">CCMP2467</strain>
    </source>
</reference>
<keyword evidence="3" id="KW-1185">Reference proteome</keyword>
<feature type="compositionally biased region" description="Low complexity" evidence="1">
    <location>
        <begin position="543"/>
        <end position="552"/>
    </location>
</feature>
<accession>A0A1Q9CN83</accession>
<protein>
    <submittedName>
        <fullName evidence="2">Uncharacterized protein</fullName>
    </submittedName>
</protein>
<evidence type="ECO:0000256" key="1">
    <source>
        <dbReference type="SAM" id="MobiDB-lite"/>
    </source>
</evidence>
<proteinExistence type="predicted"/>
<feature type="compositionally biased region" description="Low complexity" evidence="1">
    <location>
        <begin position="515"/>
        <end position="529"/>
    </location>
</feature>
<evidence type="ECO:0000313" key="3">
    <source>
        <dbReference type="Proteomes" id="UP000186817"/>
    </source>
</evidence>
<gene>
    <name evidence="2" type="ORF">AK812_SmicGene34743</name>
</gene>
<dbReference type="EMBL" id="LSRX01001045">
    <property type="protein sequence ID" value="OLP84384.1"/>
    <property type="molecule type" value="Genomic_DNA"/>
</dbReference>
<sequence>MYSLNIVCGSNFTFPFPAESYETGSLPNMALPGDAAEFEEVWYPANFTVEIEPDGDTMDCTLLLKKGMDTVDEWNGPMVATEDETPLNRVKDTASARQDLDLSSGLSKLQRRDLAEVVLEYCRPCAHLDPTLEDLCIDLEQIQWAEVSVAPAAVGREAPPPAWLTKPPAEELRRPVVEATPRPHVARFFDGTNFVGIARLLAMSQAEQDSPEDPLKAQHMRPDEAQGRVQELLQQRLQQILQRGQQERLDVAKLQASPSAVTPLVAAVTALAHVTLPAGAAAGVPSTALDATACDAAFSSPPQWAATAGAQAAVALGRRGSNRTFPRDILHTYRVDVPLSGGGLESNVRRRVVAVALDRGDPQCRLHGVTSQANMPVARMAKKAGDDAASSRANPIRPLSEMTGFETKKGLMLLYNPEPGDEWINRTIVKARGGLQDAATGEKLTKAQAKKYESFLRRHHDRNMVGKKADKLVRLVDKYLPLQADETRAFVCRFPEQAEALLKRVKKIRRKIRASSGGSRGSTPRPSTTTKEKKTTKKRKGEGSSQEAQSESLPQCAESSETGEHVKKEDSPPDWGGEESDEYRQVGEELFWPWGNAGRPSDRSDSPGILSQRPNEPERDPPSRGTASSERTEGGTISLTPSRMWLDVQQVQAHMARARKEQTRR</sequence>
<comment type="caution">
    <text evidence="2">The sequence shown here is derived from an EMBL/GenBank/DDBJ whole genome shotgun (WGS) entry which is preliminary data.</text>
</comment>
<feature type="region of interest" description="Disordered" evidence="1">
    <location>
        <begin position="511"/>
        <end position="645"/>
    </location>
</feature>
<organism evidence="2 3">
    <name type="scientific">Symbiodinium microadriaticum</name>
    <name type="common">Dinoflagellate</name>
    <name type="synonym">Zooxanthella microadriatica</name>
    <dbReference type="NCBI Taxonomy" id="2951"/>
    <lineage>
        <taxon>Eukaryota</taxon>
        <taxon>Sar</taxon>
        <taxon>Alveolata</taxon>
        <taxon>Dinophyceae</taxon>
        <taxon>Suessiales</taxon>
        <taxon>Symbiodiniaceae</taxon>
        <taxon>Symbiodinium</taxon>
    </lineage>
</organism>
<feature type="compositionally biased region" description="Basic and acidic residues" evidence="1">
    <location>
        <begin position="562"/>
        <end position="571"/>
    </location>
</feature>
<dbReference type="OrthoDB" id="10521111at2759"/>
<dbReference type="Proteomes" id="UP000186817">
    <property type="component" value="Unassembled WGS sequence"/>
</dbReference>
<evidence type="ECO:0000313" key="2">
    <source>
        <dbReference type="EMBL" id="OLP84384.1"/>
    </source>
</evidence>
<dbReference type="AlphaFoldDB" id="A0A1Q9CN83"/>
<name>A0A1Q9CN83_SYMMI</name>
<feature type="compositionally biased region" description="Polar residues" evidence="1">
    <location>
        <begin position="625"/>
        <end position="641"/>
    </location>
</feature>